<reference evidence="2" key="1">
    <citation type="submission" date="2023-01" db="EMBL/GenBank/DDBJ databases">
        <title>Phages are important unrecognized players in the ecology of the oral pathogen Porphyromonas gingivalis.</title>
        <authorList>
            <person name="Matrishin C.B."/>
            <person name="Kauffman K.M."/>
        </authorList>
    </citation>
    <scope>NUCLEOTIDE SEQUENCE</scope>
    <source>
        <strain evidence="2">HG1691old</strain>
    </source>
</reference>
<evidence type="ECO:0000259" key="1">
    <source>
        <dbReference type="Pfam" id="PF01261"/>
    </source>
</evidence>
<dbReference type="Proteomes" id="UP001179540">
    <property type="component" value="Chromosome"/>
</dbReference>
<dbReference type="EMBL" id="CP116613">
    <property type="protein sequence ID" value="WCF98148.1"/>
    <property type="molecule type" value="Genomic_DNA"/>
</dbReference>
<gene>
    <name evidence="2" type="ORF">NY149_06360</name>
</gene>
<dbReference type="Pfam" id="PF01261">
    <property type="entry name" value="AP_endonuc_2"/>
    <property type="match status" value="1"/>
</dbReference>
<protein>
    <submittedName>
        <fullName evidence="2">TIM barrel protein</fullName>
    </submittedName>
</protein>
<dbReference type="SUPFAM" id="SSF51658">
    <property type="entry name" value="Xylose isomerase-like"/>
    <property type="match status" value="1"/>
</dbReference>
<dbReference type="Gene3D" id="3.20.20.150">
    <property type="entry name" value="Divalent-metal-dependent TIM barrel enzymes"/>
    <property type="match status" value="1"/>
</dbReference>
<sequence>MKDLQTSLSGEKAFKKELLNKRLGFSFYALRIEQATRKLINDFSKAEAILFSKKDLLGKKFLQAWQNIEKIGREIGFENMSFHFPMNDCDYVHDDEVFEILVECIKICESYEIPIVVLHPNIRYLISEWKQKNIQYLQAKLFDRLYTATSLCEKVTICLENMPPIGNQFDDGDILFLNISDVINRTTKKLKLTWDINHYFNVVETMKIATSDSELRNFLPRYFNCDYFDFKCLIKDIHHWHFSAFDKIANPFSKKICIEGIVPRTGLYNYKEALNVILNEGHGNIILEINEVNYTRRENIYKMKSWCYK</sequence>
<organism evidence="2 3">
    <name type="scientific">Porphyromonas gingivalis</name>
    <name type="common">Bacteroides gingivalis</name>
    <dbReference type="NCBI Taxonomy" id="837"/>
    <lineage>
        <taxon>Bacteria</taxon>
        <taxon>Pseudomonadati</taxon>
        <taxon>Bacteroidota</taxon>
        <taxon>Bacteroidia</taxon>
        <taxon>Bacteroidales</taxon>
        <taxon>Porphyromonadaceae</taxon>
        <taxon>Porphyromonas</taxon>
    </lineage>
</organism>
<name>A0AAF0BDP3_PORGN</name>
<dbReference type="InterPro" id="IPR036237">
    <property type="entry name" value="Xyl_isomerase-like_sf"/>
</dbReference>
<accession>A0AAF0BDP3</accession>
<proteinExistence type="predicted"/>
<feature type="domain" description="Xylose isomerase-like TIM barrel" evidence="1">
    <location>
        <begin position="22"/>
        <end position="297"/>
    </location>
</feature>
<dbReference type="AlphaFoldDB" id="A0AAF0BDP3"/>
<dbReference type="InterPro" id="IPR013022">
    <property type="entry name" value="Xyl_isomerase-like_TIM-brl"/>
</dbReference>
<dbReference type="RefSeq" id="WP_039417002.1">
    <property type="nucleotide sequence ID" value="NZ_CP007756.1"/>
</dbReference>
<evidence type="ECO:0000313" key="3">
    <source>
        <dbReference type="Proteomes" id="UP001179540"/>
    </source>
</evidence>
<evidence type="ECO:0000313" key="2">
    <source>
        <dbReference type="EMBL" id="WCF98148.1"/>
    </source>
</evidence>